<gene>
    <name evidence="1" type="ORF">DQ356_06230</name>
</gene>
<comment type="caution">
    <text evidence="1">The sequence shown here is derived from an EMBL/GenBank/DDBJ whole genome shotgun (WGS) entry which is preliminary data.</text>
</comment>
<dbReference type="AlphaFoldDB" id="A0A368MXQ7"/>
<dbReference type="Proteomes" id="UP000252172">
    <property type="component" value="Unassembled WGS sequence"/>
</dbReference>
<evidence type="ECO:0000313" key="2">
    <source>
        <dbReference type="Proteomes" id="UP000252172"/>
    </source>
</evidence>
<dbReference type="OrthoDB" id="1243994at2"/>
<evidence type="ECO:0000313" key="1">
    <source>
        <dbReference type="EMBL" id="RCU43027.1"/>
    </source>
</evidence>
<name>A0A368MXQ7_9FLAO</name>
<reference evidence="1 2" key="1">
    <citation type="submission" date="2018-07" db="EMBL/GenBank/DDBJ databases">
        <title>Chryseobacterium lacus sp. nov., isolated from lake water.</title>
        <authorList>
            <person name="Li C.-M."/>
        </authorList>
    </citation>
    <scope>NUCLEOTIDE SEQUENCE [LARGE SCALE GENOMIC DNA]</scope>
    <source>
        <strain evidence="1 2">YLOS41</strain>
    </source>
</reference>
<dbReference type="RefSeq" id="WP_114303614.1">
    <property type="nucleotide sequence ID" value="NZ_QPIE01000004.1"/>
</dbReference>
<sequence length="354" mass="41225">MMKRILFIMVCFLGKAYHCQDYTLQNKPLLHYYDLVNKAENYITKKSWDSAFVHYKLAFKKNKQPPAIDLYNSMLVALKLNKQKFASGKFRSLQCLHYQFEDDFAKNMHASTKQTKCRNVIDENYRSELDKLYVIDQKYRKLSKGNYAQYRNELTQTDSIVAVKLMQLISKKGFPNEYDIGLTSANKDFMQNFYFIIHHQLATNIYSPQIVNFSNLLVKALNDGKITPANAAYLIDLNNGTTNYELRLFSVQGIVKNNGTMTDSIRALNKVDYYISKAIYPENQNERIRKIIIEKNQNRKKIGLSNLENMLEKSLFRRKNKAFVFPDASVSISSFATDKDITDYIQNMGLIKIQ</sequence>
<protein>
    <submittedName>
        <fullName evidence="1">Uncharacterized protein</fullName>
    </submittedName>
</protein>
<accession>A0A368MXQ7</accession>
<dbReference type="EMBL" id="QPIE01000004">
    <property type="protein sequence ID" value="RCU43027.1"/>
    <property type="molecule type" value="Genomic_DNA"/>
</dbReference>
<organism evidence="1 2">
    <name type="scientific">Chryseobacterium lacus</name>
    <dbReference type="NCBI Taxonomy" id="2058346"/>
    <lineage>
        <taxon>Bacteria</taxon>
        <taxon>Pseudomonadati</taxon>
        <taxon>Bacteroidota</taxon>
        <taxon>Flavobacteriia</taxon>
        <taxon>Flavobacteriales</taxon>
        <taxon>Weeksellaceae</taxon>
        <taxon>Chryseobacterium group</taxon>
        <taxon>Chryseobacterium</taxon>
    </lineage>
</organism>
<proteinExistence type="predicted"/>
<keyword evidence="2" id="KW-1185">Reference proteome</keyword>